<evidence type="ECO:0000256" key="1">
    <source>
        <dbReference type="ARBA" id="ARBA00022801"/>
    </source>
</evidence>
<keyword evidence="5" id="KW-1185">Reference proteome</keyword>
<dbReference type="Proteomes" id="UP001145021">
    <property type="component" value="Unassembled WGS sequence"/>
</dbReference>
<protein>
    <recommendedName>
        <fullName evidence="6">Phosphoglycerate mutase</fullName>
    </recommendedName>
</protein>
<evidence type="ECO:0000313" key="4">
    <source>
        <dbReference type="EMBL" id="KAJ1644827.1"/>
    </source>
</evidence>
<evidence type="ECO:0000313" key="5">
    <source>
        <dbReference type="Proteomes" id="UP001145021"/>
    </source>
</evidence>
<dbReference type="CDD" id="cd07067">
    <property type="entry name" value="HP_PGM_like"/>
    <property type="match status" value="1"/>
</dbReference>
<evidence type="ECO:0008006" key="6">
    <source>
        <dbReference type="Google" id="ProtNLM"/>
    </source>
</evidence>
<feature type="binding site" evidence="3">
    <location>
        <position position="61"/>
    </location>
    <ligand>
        <name>substrate</name>
    </ligand>
</feature>
<dbReference type="GO" id="GO:0043456">
    <property type="term" value="P:regulation of pentose-phosphate shunt"/>
    <property type="evidence" value="ECO:0007669"/>
    <property type="project" value="TreeGrafter"/>
</dbReference>
<keyword evidence="1" id="KW-0378">Hydrolase</keyword>
<organism evidence="4 5">
    <name type="scientific">Coemansia asiatica</name>
    <dbReference type="NCBI Taxonomy" id="1052880"/>
    <lineage>
        <taxon>Eukaryota</taxon>
        <taxon>Fungi</taxon>
        <taxon>Fungi incertae sedis</taxon>
        <taxon>Zoopagomycota</taxon>
        <taxon>Kickxellomycotina</taxon>
        <taxon>Kickxellomycetes</taxon>
        <taxon>Kickxellales</taxon>
        <taxon>Kickxellaceae</taxon>
        <taxon>Coemansia</taxon>
    </lineage>
</organism>
<dbReference type="SMART" id="SM00855">
    <property type="entry name" value="PGAM"/>
    <property type="match status" value="1"/>
</dbReference>
<sequence length="287" mass="31933">MTKIVVYLARHGETDANANGIMQGKLVNLPLNERGRAQAALLAKEMSSKQLDWIVSSRMDRAVETADIVAQKCPGVPVSREERLHEISFGIVDGKKVKGSRHLIWQVDQEWRTGNLDARIDGGESANEIKSRLVAAFADIIKEARKREYRNVFVCSHGGALRASMAVLVNKDIRTLAICVAAVWTFPQKIGIYSMVEKLVQFKTSSVEERIIYGKLAIFFDDWESSAKLSGSVDTAQYRDGLFALLAHINAARSEAISDKGGIENLEYLVARIRTSYSDSIHKFFGQ</sequence>
<dbReference type="GO" id="GO:0045820">
    <property type="term" value="P:negative regulation of glycolytic process"/>
    <property type="evidence" value="ECO:0007669"/>
    <property type="project" value="TreeGrafter"/>
</dbReference>
<evidence type="ECO:0000256" key="3">
    <source>
        <dbReference type="PIRSR" id="PIRSR613078-2"/>
    </source>
</evidence>
<feature type="active site" description="Proton donor/acceptor" evidence="2">
    <location>
        <position position="86"/>
    </location>
</feature>
<name>A0A9W8CJZ1_9FUNG</name>
<proteinExistence type="predicted"/>
<dbReference type="PANTHER" id="PTHR46517:SF1">
    <property type="entry name" value="FRUCTOSE-2,6-BISPHOSPHATASE TIGAR"/>
    <property type="match status" value="1"/>
</dbReference>
<comment type="caution">
    <text evidence="4">The sequence shown here is derived from an EMBL/GenBank/DDBJ whole genome shotgun (WGS) entry which is preliminary data.</text>
</comment>
<dbReference type="AlphaFoldDB" id="A0A9W8CJZ1"/>
<accession>A0A9W8CJZ1</accession>
<dbReference type="InterPro" id="IPR029033">
    <property type="entry name" value="His_PPase_superfam"/>
</dbReference>
<dbReference type="PROSITE" id="PS00175">
    <property type="entry name" value="PG_MUTASE"/>
    <property type="match status" value="1"/>
</dbReference>
<dbReference type="GO" id="GO:0004331">
    <property type="term" value="F:fructose-2,6-bisphosphate 2-phosphatase activity"/>
    <property type="evidence" value="ECO:0007669"/>
    <property type="project" value="TreeGrafter"/>
</dbReference>
<dbReference type="PANTHER" id="PTHR46517">
    <property type="entry name" value="FRUCTOSE-2,6-BISPHOSPHATASE TIGAR"/>
    <property type="match status" value="1"/>
</dbReference>
<dbReference type="InterPro" id="IPR013078">
    <property type="entry name" value="His_Pase_superF_clade-1"/>
</dbReference>
<dbReference type="EMBL" id="JANBOH010000139">
    <property type="protein sequence ID" value="KAJ1644827.1"/>
    <property type="molecule type" value="Genomic_DNA"/>
</dbReference>
<gene>
    <name evidence="4" type="ORF">LPJ64_003520</name>
</gene>
<dbReference type="Gene3D" id="3.40.50.1240">
    <property type="entry name" value="Phosphoglycerate mutase-like"/>
    <property type="match status" value="1"/>
</dbReference>
<feature type="active site" description="Tele-phosphohistidine intermediate" evidence="2">
    <location>
        <position position="11"/>
    </location>
</feature>
<reference evidence="4" key="1">
    <citation type="submission" date="2022-07" db="EMBL/GenBank/DDBJ databases">
        <title>Phylogenomic reconstructions and comparative analyses of Kickxellomycotina fungi.</title>
        <authorList>
            <person name="Reynolds N.K."/>
            <person name="Stajich J.E."/>
            <person name="Barry K."/>
            <person name="Grigoriev I.V."/>
            <person name="Crous P."/>
            <person name="Smith M.E."/>
        </authorList>
    </citation>
    <scope>NUCLEOTIDE SEQUENCE</scope>
    <source>
        <strain evidence="4">NBRC 105413</strain>
    </source>
</reference>
<dbReference type="Pfam" id="PF00300">
    <property type="entry name" value="His_Phos_1"/>
    <property type="match status" value="1"/>
</dbReference>
<feature type="binding site" evidence="3">
    <location>
        <begin position="10"/>
        <end position="17"/>
    </location>
    <ligand>
        <name>substrate</name>
    </ligand>
</feature>
<dbReference type="SUPFAM" id="SSF53254">
    <property type="entry name" value="Phosphoglycerate mutase-like"/>
    <property type="match status" value="1"/>
</dbReference>
<dbReference type="InterPro" id="IPR001345">
    <property type="entry name" value="PG/BPGM_mutase_AS"/>
</dbReference>
<dbReference type="GO" id="GO:0005829">
    <property type="term" value="C:cytosol"/>
    <property type="evidence" value="ECO:0007669"/>
    <property type="project" value="TreeGrafter"/>
</dbReference>
<evidence type="ECO:0000256" key="2">
    <source>
        <dbReference type="PIRSR" id="PIRSR613078-1"/>
    </source>
</evidence>
<dbReference type="InterPro" id="IPR051695">
    <property type="entry name" value="Phosphoglycerate_Mutase"/>
</dbReference>